<evidence type="ECO:0000313" key="2">
    <source>
        <dbReference type="Proteomes" id="UP001500840"/>
    </source>
</evidence>
<reference evidence="2" key="1">
    <citation type="journal article" date="2019" name="Int. J. Syst. Evol. Microbiol.">
        <title>The Global Catalogue of Microorganisms (GCM) 10K type strain sequencing project: providing services to taxonomists for standard genome sequencing and annotation.</title>
        <authorList>
            <consortium name="The Broad Institute Genomics Platform"/>
            <consortium name="The Broad Institute Genome Sequencing Center for Infectious Disease"/>
            <person name="Wu L."/>
            <person name="Ma J."/>
        </authorList>
    </citation>
    <scope>NUCLEOTIDE SEQUENCE [LARGE SCALE GENOMIC DNA]</scope>
    <source>
        <strain evidence="2">JCM 17759</strain>
    </source>
</reference>
<name>A0ABP8MIS5_9BACT</name>
<sequence>MKCSENRVSVAAAARPPKLLDAFRYAHDRTDETLDEFRYASFRNASPKTEPYAAVFKNSLKRSAREGLCSFATALASI</sequence>
<proteinExistence type="predicted"/>
<accession>A0ABP8MIS5</accession>
<evidence type="ECO:0000313" key="1">
    <source>
        <dbReference type="EMBL" id="GAA4450243.1"/>
    </source>
</evidence>
<comment type="caution">
    <text evidence="1">The sequence shown here is derived from an EMBL/GenBank/DDBJ whole genome shotgun (WGS) entry which is preliminary data.</text>
</comment>
<keyword evidence="2" id="KW-1185">Reference proteome</keyword>
<protein>
    <submittedName>
        <fullName evidence="1">Uncharacterized protein</fullName>
    </submittedName>
</protein>
<organism evidence="1 2">
    <name type="scientific">Novipirellula rosea</name>
    <dbReference type="NCBI Taxonomy" id="1031540"/>
    <lineage>
        <taxon>Bacteria</taxon>
        <taxon>Pseudomonadati</taxon>
        <taxon>Planctomycetota</taxon>
        <taxon>Planctomycetia</taxon>
        <taxon>Pirellulales</taxon>
        <taxon>Pirellulaceae</taxon>
        <taxon>Novipirellula</taxon>
    </lineage>
</organism>
<dbReference type="EMBL" id="BAABGA010000018">
    <property type="protein sequence ID" value="GAA4450243.1"/>
    <property type="molecule type" value="Genomic_DNA"/>
</dbReference>
<dbReference type="Proteomes" id="UP001500840">
    <property type="component" value="Unassembled WGS sequence"/>
</dbReference>
<gene>
    <name evidence="1" type="ORF">GCM10023156_16230</name>
</gene>